<keyword evidence="4 10" id="KW-0963">Cytoplasm</keyword>
<organism evidence="12 13">
    <name type="scientific">Methylotenera mobilis (strain JLW8 / ATCC BAA-1282 / DSM 17540)</name>
    <dbReference type="NCBI Taxonomy" id="583345"/>
    <lineage>
        <taxon>Bacteria</taxon>
        <taxon>Pseudomonadati</taxon>
        <taxon>Pseudomonadota</taxon>
        <taxon>Betaproteobacteria</taxon>
        <taxon>Nitrosomonadales</taxon>
        <taxon>Methylophilaceae</taxon>
        <taxon>Methylotenera</taxon>
    </lineage>
</organism>
<dbReference type="GO" id="GO:0050920">
    <property type="term" value="P:regulation of chemotaxis"/>
    <property type="evidence" value="ECO:0007669"/>
    <property type="project" value="InterPro"/>
</dbReference>
<comment type="similarity">
    <text evidence="2 10">Belongs to the CheZ family.</text>
</comment>
<keyword evidence="5 10" id="KW-0145">Chemotaxis</keyword>
<dbReference type="eggNOG" id="COG3143">
    <property type="taxonomic scope" value="Bacteria"/>
</dbReference>
<dbReference type="GO" id="GO:0006935">
    <property type="term" value="P:chemotaxis"/>
    <property type="evidence" value="ECO:0007669"/>
    <property type="project" value="UniProtKB-KW"/>
</dbReference>
<evidence type="ECO:0000256" key="9">
    <source>
        <dbReference type="ARBA" id="ARBA00029599"/>
    </source>
</evidence>
<keyword evidence="7 10" id="KW-0378">Hydrolase</keyword>
<keyword evidence="6 10" id="KW-0283">Flagellar rotation</keyword>
<comment type="subunit">
    <text evidence="10">Homodimer.</text>
</comment>
<dbReference type="PANTHER" id="PTHR43693:SF1">
    <property type="entry name" value="PROTEIN PHOSPHATASE CHEZ"/>
    <property type="match status" value="1"/>
</dbReference>
<dbReference type="Proteomes" id="UP000002742">
    <property type="component" value="Chromosome"/>
</dbReference>
<dbReference type="PANTHER" id="PTHR43693">
    <property type="entry name" value="PROTEIN PHOSPHATASE CHEZ"/>
    <property type="match status" value="1"/>
</dbReference>
<reference evidence="13" key="1">
    <citation type="submission" date="2009-07" db="EMBL/GenBank/DDBJ databases">
        <title>Complete sequence of Methylotenera mobilis JLW8.</title>
        <authorList>
            <consortium name="US DOE Joint Genome Institute"/>
            <person name="Lucas S."/>
            <person name="Copeland A."/>
            <person name="Lapidus A."/>
            <person name="Glavina del Rio T."/>
            <person name="Tice H."/>
            <person name="Bruce D."/>
            <person name="Goodwin L."/>
            <person name="Pitluck S."/>
            <person name="LaButti K.M."/>
            <person name="Clum A."/>
            <person name="Larimer F."/>
            <person name="Land M."/>
            <person name="Hauser L."/>
            <person name="Kyrpides N."/>
            <person name="Mikhailova N."/>
            <person name="Kayluzhnaya M."/>
            <person name="Chistoserdova L."/>
        </authorList>
    </citation>
    <scope>NUCLEOTIDE SEQUENCE [LARGE SCALE GENOMIC DNA]</scope>
    <source>
        <strain evidence="13">JLW8 / ATCC BAA-1282 / DSM 17540</strain>
    </source>
</reference>
<dbReference type="HOGENOM" id="CLU_080718_1_0_4"/>
<comment type="subcellular location">
    <subcellularLocation>
        <location evidence="1 10">Cytoplasm</location>
    </subcellularLocation>
</comment>
<evidence type="ECO:0000313" key="13">
    <source>
        <dbReference type="Proteomes" id="UP000002742"/>
    </source>
</evidence>
<reference evidence="12 13" key="2">
    <citation type="journal article" date="2011" name="J. Bacteriol.">
        <title>Genomes of three methylotrophs from a single niche uncover genetic and metabolic divergence of Methylophilaceae.</title>
        <authorList>
            <person name="Lapidus A."/>
            <person name="Clum A."/>
            <person name="Labutti K."/>
            <person name="Kaluzhnaya M.G."/>
            <person name="Lim S."/>
            <person name="Beck D.A."/>
            <person name="Glavina Del Rio T."/>
            <person name="Nolan M."/>
            <person name="Mavromatis K."/>
            <person name="Huntemann M."/>
            <person name="Lucas S."/>
            <person name="Lidstrom M.E."/>
            <person name="Ivanova N."/>
            <person name="Chistoserdova L."/>
        </authorList>
    </citation>
    <scope>NUCLEOTIDE SEQUENCE [LARGE SCALE GENOMIC DNA]</scope>
    <source>
        <strain evidence="13">JLW8 / ATCC BAA-1282 / DSM 17540</strain>
    </source>
</reference>
<dbReference type="InterPro" id="IPR050992">
    <property type="entry name" value="CheZ_family_phosphatases"/>
</dbReference>
<dbReference type="SUPFAM" id="SSF75708">
    <property type="entry name" value="Chemotaxis phosphatase CheZ"/>
    <property type="match status" value="1"/>
</dbReference>
<dbReference type="STRING" id="583345.Mmol_1248"/>
<dbReference type="GO" id="GO:0009288">
    <property type="term" value="C:bacterial-type flagellum"/>
    <property type="evidence" value="ECO:0007669"/>
    <property type="project" value="InterPro"/>
</dbReference>
<evidence type="ECO:0000256" key="10">
    <source>
        <dbReference type="PIRNR" id="PIRNR002884"/>
    </source>
</evidence>
<keyword evidence="13" id="KW-1185">Reference proteome</keyword>
<dbReference type="GO" id="GO:0004721">
    <property type="term" value="F:phosphoprotein phosphatase activity"/>
    <property type="evidence" value="ECO:0007669"/>
    <property type="project" value="UniProtKB-KW"/>
</dbReference>
<accession>C6WW55</accession>
<dbReference type="GO" id="GO:0097588">
    <property type="term" value="P:archaeal or bacterial-type flagellum-dependent cell motility"/>
    <property type="evidence" value="ECO:0007669"/>
    <property type="project" value="UniProtKB-KW"/>
</dbReference>
<dbReference type="PIRSF" id="PIRSF002884">
    <property type="entry name" value="CheZ"/>
    <property type="match status" value="1"/>
</dbReference>
<sequence length="230" mass="24987">MTSEATPQQASNVESALGLSSSDEILNRVGHVTRTLHDSLSGLGLDKILEQVAQDIPDARDRLAYVARMTEQAAERVLNATDVAIPLQEELAAGATALEQRWQDVMREPSLKSEYNLAATETLTYLKMAGKNTADTKALLMDIMMAQDFQDLTGQVIKKITGLAQDLEQQLVQLLIDFSPAIPKKDTEANKADVVNTHSSLLNGPQIDPDAVDVVASQEQVDDLLDSLGF</sequence>
<dbReference type="NCBIfam" id="NF008368">
    <property type="entry name" value="PRK11166.1"/>
    <property type="match status" value="1"/>
</dbReference>
<evidence type="ECO:0000256" key="1">
    <source>
        <dbReference type="ARBA" id="ARBA00004496"/>
    </source>
</evidence>
<dbReference type="GO" id="GO:0005737">
    <property type="term" value="C:cytoplasm"/>
    <property type="evidence" value="ECO:0007669"/>
    <property type="project" value="UniProtKB-SubCell"/>
</dbReference>
<evidence type="ECO:0000313" key="12">
    <source>
        <dbReference type="EMBL" id="ACT48154.1"/>
    </source>
</evidence>
<proteinExistence type="inferred from homology"/>
<dbReference type="RefSeq" id="WP_015832189.1">
    <property type="nucleotide sequence ID" value="NC_012968.1"/>
</dbReference>
<evidence type="ECO:0000256" key="3">
    <source>
        <dbReference type="ARBA" id="ARBA00018484"/>
    </source>
</evidence>
<keyword evidence="8 10" id="KW-0904">Protein phosphatase</keyword>
<evidence type="ECO:0000256" key="6">
    <source>
        <dbReference type="ARBA" id="ARBA00022779"/>
    </source>
</evidence>
<name>C6WW55_METML</name>
<evidence type="ECO:0000256" key="7">
    <source>
        <dbReference type="ARBA" id="ARBA00022801"/>
    </source>
</evidence>
<dbReference type="OrthoDB" id="9773007at2"/>
<dbReference type="AlphaFoldDB" id="C6WW55"/>
<dbReference type="KEGG" id="mmb:Mmol_1248"/>
<dbReference type="EMBL" id="CP001672">
    <property type="protein sequence ID" value="ACT48154.1"/>
    <property type="molecule type" value="Genomic_DNA"/>
</dbReference>
<comment type="function">
    <text evidence="10">Plays an important role in bacterial chemotaxis signal transduction pathway by accelerating the dephosphorylation of phosphorylated CheY (CheY-P).</text>
</comment>
<evidence type="ECO:0000256" key="8">
    <source>
        <dbReference type="ARBA" id="ARBA00022912"/>
    </source>
</evidence>
<evidence type="ECO:0000256" key="4">
    <source>
        <dbReference type="ARBA" id="ARBA00022490"/>
    </source>
</evidence>
<evidence type="ECO:0000256" key="11">
    <source>
        <dbReference type="PIRSR" id="PIRSR002884-1"/>
    </source>
</evidence>
<evidence type="ECO:0000256" key="2">
    <source>
        <dbReference type="ARBA" id="ARBA00005908"/>
    </source>
</evidence>
<dbReference type="Gene3D" id="1.10.287.500">
    <property type="entry name" value="Helix hairpin bin"/>
    <property type="match status" value="1"/>
</dbReference>
<dbReference type="EC" id="3.1.3.-" evidence="10"/>
<feature type="site" description="Enhances dephosphorylation of CheY-P" evidence="11">
    <location>
        <position position="155"/>
    </location>
</feature>
<evidence type="ECO:0000256" key="5">
    <source>
        <dbReference type="ARBA" id="ARBA00022500"/>
    </source>
</evidence>
<protein>
    <recommendedName>
        <fullName evidence="3 10">Protein phosphatase CheZ</fullName>
        <ecNumber evidence="10">3.1.3.-</ecNumber>
    </recommendedName>
    <alternativeName>
        <fullName evidence="9 10">Chemotaxis protein CheZ</fullName>
    </alternativeName>
</protein>
<dbReference type="InterPro" id="IPR007439">
    <property type="entry name" value="Chemotax_Pase_CheZ"/>
</dbReference>
<dbReference type="Pfam" id="PF04344">
    <property type="entry name" value="CheZ"/>
    <property type="match status" value="1"/>
</dbReference>
<gene>
    <name evidence="12" type="ordered locus">Mmol_1248</name>
</gene>